<accession>A0ABD1Q3Y6</accession>
<evidence type="ECO:0000313" key="3">
    <source>
        <dbReference type="Proteomes" id="UP001604336"/>
    </source>
</evidence>
<dbReference type="AlphaFoldDB" id="A0ABD1Q3Y6"/>
<feature type="domain" description="Transposase-associated" evidence="1">
    <location>
        <begin position="7"/>
        <end position="50"/>
    </location>
</feature>
<dbReference type="EMBL" id="JBFOLK010000012">
    <property type="protein sequence ID" value="KAL2470912.1"/>
    <property type="molecule type" value="Genomic_DNA"/>
</dbReference>
<organism evidence="2 3">
    <name type="scientific">Abeliophyllum distichum</name>
    <dbReference type="NCBI Taxonomy" id="126358"/>
    <lineage>
        <taxon>Eukaryota</taxon>
        <taxon>Viridiplantae</taxon>
        <taxon>Streptophyta</taxon>
        <taxon>Embryophyta</taxon>
        <taxon>Tracheophyta</taxon>
        <taxon>Spermatophyta</taxon>
        <taxon>Magnoliopsida</taxon>
        <taxon>eudicotyledons</taxon>
        <taxon>Gunneridae</taxon>
        <taxon>Pentapetalae</taxon>
        <taxon>asterids</taxon>
        <taxon>lamiids</taxon>
        <taxon>Lamiales</taxon>
        <taxon>Oleaceae</taxon>
        <taxon>Forsythieae</taxon>
        <taxon>Abeliophyllum</taxon>
    </lineage>
</organism>
<dbReference type="Pfam" id="PF13963">
    <property type="entry name" value="Transpos_assoc"/>
    <property type="match status" value="1"/>
</dbReference>
<evidence type="ECO:0000313" key="2">
    <source>
        <dbReference type="EMBL" id="KAL2470912.1"/>
    </source>
</evidence>
<reference evidence="3" key="1">
    <citation type="submission" date="2024-07" db="EMBL/GenBank/DDBJ databases">
        <title>Two chromosome-level genome assemblies of Korean endemic species Abeliophyllum distichum and Forsythia ovata (Oleaceae).</title>
        <authorList>
            <person name="Jang H."/>
        </authorList>
    </citation>
    <scope>NUCLEOTIDE SEQUENCE [LARGE SCALE GENOMIC DNA]</scope>
</reference>
<name>A0ABD1Q3Y6_9LAMI</name>
<evidence type="ECO:0000259" key="1">
    <source>
        <dbReference type="Pfam" id="PF13963"/>
    </source>
</evidence>
<dbReference type="Proteomes" id="UP001604336">
    <property type="component" value="Unassembled WGS sequence"/>
</dbReference>
<comment type="caution">
    <text evidence="2">The sequence shown here is derived from an EMBL/GenBank/DDBJ whole genome shotgun (WGS) entry which is preliminary data.</text>
</comment>
<protein>
    <recommendedName>
        <fullName evidence="1">Transposase-associated domain-containing protein</fullName>
    </recommendedName>
</protein>
<dbReference type="InterPro" id="IPR029480">
    <property type="entry name" value="Transpos_assoc"/>
</dbReference>
<proteinExistence type="predicted"/>
<sequence length="101" mass="11890">MARPYVNNKRMIKCLCTRCLNCLKYLLKTVEAHIFRHGFAQSYVTWIYNGKTEVQTLNVYTQNERADVHDEMMDVMNDVVSDEHVGTCTDSYYDELFEALH</sequence>
<gene>
    <name evidence="2" type="ORF">Adt_39048</name>
</gene>
<keyword evidence="3" id="KW-1185">Reference proteome</keyword>